<sequence>MVKKVEIESTVACTARQYFKIIYDTPSVIKDYHLKINNDDSVVVGSWSGGKRDVEFKMPVKVPDMLKKIIGVDIISVIEHQKMTWNSQNQFKLTSEPTLQFAGAAKFATTGEVTVTDTPGGCKVLCVITCNATMPWPLKSTVEEVMGKEANETIQTFIIFARDQISKYLSSVEAVAPIAVAGRGGVSVSFADEGDAYFDIEDTVSLSSFRMLDEASSQALQPRLIGAATGEFEKLLQGLVSNIGGLTAQLSTLNERLDKMNADLNSVVCPKPSVLLPVTLAALASSALTGYFIIRYSYHNQSSSSRH</sequence>
<reference evidence="1" key="1">
    <citation type="submission" date="2021-01" db="EMBL/GenBank/DDBJ databases">
        <authorList>
            <person name="Corre E."/>
            <person name="Pelletier E."/>
            <person name="Niang G."/>
            <person name="Scheremetjew M."/>
            <person name="Finn R."/>
            <person name="Kale V."/>
            <person name="Holt S."/>
            <person name="Cochrane G."/>
            <person name="Meng A."/>
            <person name="Brown T."/>
            <person name="Cohen L."/>
        </authorList>
    </citation>
    <scope>NUCLEOTIDE SEQUENCE</scope>
    <source>
        <strain evidence="1">SAG 63-3</strain>
    </source>
</reference>
<dbReference type="EMBL" id="HBFM01011209">
    <property type="protein sequence ID" value="CAD8770695.1"/>
    <property type="molecule type" value="Transcribed_RNA"/>
</dbReference>
<proteinExistence type="predicted"/>
<name>A0A7S0UVY7_9CHLO</name>
<evidence type="ECO:0000313" key="1">
    <source>
        <dbReference type="EMBL" id="CAD8770695.1"/>
    </source>
</evidence>
<evidence type="ECO:0008006" key="2">
    <source>
        <dbReference type="Google" id="ProtNLM"/>
    </source>
</evidence>
<organism evidence="1">
    <name type="scientific">Polytomella parva</name>
    <dbReference type="NCBI Taxonomy" id="51329"/>
    <lineage>
        <taxon>Eukaryota</taxon>
        <taxon>Viridiplantae</taxon>
        <taxon>Chlorophyta</taxon>
        <taxon>core chlorophytes</taxon>
        <taxon>Chlorophyceae</taxon>
        <taxon>CS clade</taxon>
        <taxon>Chlamydomonadales</taxon>
        <taxon>Chlamydomonadaceae</taxon>
        <taxon>Polytomella</taxon>
    </lineage>
</organism>
<protein>
    <recommendedName>
        <fullName evidence="2">VASt domain-containing protein</fullName>
    </recommendedName>
</protein>
<gene>
    <name evidence="1" type="ORF">PPAR00522_LOCUS7097</name>
</gene>
<accession>A0A7S0UVY7</accession>
<dbReference type="AlphaFoldDB" id="A0A7S0UVY7"/>